<feature type="transmembrane region" description="Helical" evidence="1">
    <location>
        <begin position="128"/>
        <end position="150"/>
    </location>
</feature>
<comment type="caution">
    <text evidence="2">The sequence shown here is derived from an EMBL/GenBank/DDBJ whole genome shotgun (WGS) entry which is preliminary data.</text>
</comment>
<organism evidence="2 3">
    <name type="scientific">Gordonibacter urolithinfaciens</name>
    <dbReference type="NCBI Taxonomy" id="1335613"/>
    <lineage>
        <taxon>Bacteria</taxon>
        <taxon>Bacillati</taxon>
        <taxon>Actinomycetota</taxon>
        <taxon>Coriobacteriia</taxon>
        <taxon>Eggerthellales</taxon>
        <taxon>Eggerthellaceae</taxon>
        <taxon>Gordonibacter</taxon>
    </lineage>
</organism>
<keyword evidence="3" id="KW-1185">Reference proteome</keyword>
<dbReference type="Proteomes" id="UP000468327">
    <property type="component" value="Unassembled WGS sequence"/>
</dbReference>
<sequence>MAELVLALSKLEAGQAVFLFIVAIAVFVIVRLIEKSIASDWRTKALHEAQLLEIIEKQALNGKDEKAAKARDKLKNDVYDTVIKGLDGGVVLSSLPSIFPVSLFVLVWVAISLVSASFNGTIVSYLDILSLAPGLLTLMLIAILIDLALLPIRIKLPSIRSFVNEALYIRKSKRQYRNIKGQFDACKQEVLSAESSLSRYSKSEQDVARRASLKNKIALEMRRLRAFRDSLVDLIESDIKLYELMSEYPNSGTLRLKLQSELGDLIGKRREMALELEDLLDKMEDAEKRN</sequence>
<dbReference type="EMBL" id="WPOC01000015">
    <property type="protein sequence ID" value="MVN15629.1"/>
    <property type="molecule type" value="Genomic_DNA"/>
</dbReference>
<proteinExistence type="predicted"/>
<dbReference type="AlphaFoldDB" id="A0A6N8II79"/>
<keyword evidence="1" id="KW-0472">Membrane</keyword>
<evidence type="ECO:0000256" key="1">
    <source>
        <dbReference type="SAM" id="Phobius"/>
    </source>
</evidence>
<reference evidence="2 3" key="1">
    <citation type="submission" date="2019-11" db="EMBL/GenBank/DDBJ databases">
        <title>Whole genome shotgun sequencing (WGS) data from Adlercreutzia equolifaciens ResAG-91, Eggerthella lenta MRI-F36, MRI-F37, MRI-F40, ResAG-49, ResAG-88, ResAG-121, ResAG-145, and Gordonibacter sp. ResAG-5, ResAG-26, ResAG-43, ResAG-50, ResAG-59.</title>
        <authorList>
            <person name="Stoll D.A."/>
            <person name="Danylec N."/>
            <person name="Franz C.M.A.P."/>
            <person name="Huch M."/>
        </authorList>
    </citation>
    <scope>NUCLEOTIDE SEQUENCE [LARGE SCALE GENOMIC DNA]</scope>
    <source>
        <strain evidence="2 3">ResAG-59</strain>
    </source>
</reference>
<evidence type="ECO:0000313" key="3">
    <source>
        <dbReference type="Proteomes" id="UP000468327"/>
    </source>
</evidence>
<gene>
    <name evidence="2" type="ORF">GO738_09790</name>
</gene>
<keyword evidence="1" id="KW-1133">Transmembrane helix</keyword>
<evidence type="ECO:0000313" key="2">
    <source>
        <dbReference type="EMBL" id="MVN15629.1"/>
    </source>
</evidence>
<feature type="transmembrane region" description="Helical" evidence="1">
    <location>
        <begin position="101"/>
        <end position="122"/>
    </location>
</feature>
<dbReference type="RefSeq" id="WP_157007316.1">
    <property type="nucleotide sequence ID" value="NZ_WPOC01000015.1"/>
</dbReference>
<keyword evidence="1" id="KW-0812">Transmembrane</keyword>
<feature type="transmembrane region" description="Helical" evidence="1">
    <location>
        <begin position="13"/>
        <end position="33"/>
    </location>
</feature>
<protein>
    <submittedName>
        <fullName evidence="2">Uncharacterized protein</fullName>
    </submittedName>
</protein>
<accession>A0A6N8II79</accession>
<name>A0A6N8II79_9ACTN</name>